<keyword evidence="5 7" id="KW-0501">Molybdenum cofactor biosynthesis</keyword>
<dbReference type="PANTHER" id="PTHR10192:SF5">
    <property type="entry name" value="GEPHYRIN"/>
    <property type="match status" value="1"/>
</dbReference>
<dbReference type="InterPro" id="IPR036425">
    <property type="entry name" value="MoaB/Mog-like_dom_sf"/>
</dbReference>
<dbReference type="Pfam" id="PF03454">
    <property type="entry name" value="MoeA_C"/>
    <property type="match status" value="1"/>
</dbReference>
<dbReference type="Pfam" id="PF00994">
    <property type="entry name" value="MoCF_biosynth"/>
    <property type="match status" value="1"/>
</dbReference>
<dbReference type="KEGG" id="mmal:CKJ54_04835"/>
<accession>A0AAC9VSP1</accession>
<evidence type="ECO:0000256" key="4">
    <source>
        <dbReference type="ARBA" id="ARBA00022505"/>
    </source>
</evidence>
<comment type="cofactor">
    <cofactor evidence="7">
        <name>Mg(2+)</name>
        <dbReference type="ChEBI" id="CHEBI:18420"/>
    </cofactor>
</comment>
<comment type="catalytic activity">
    <reaction evidence="6">
        <text>adenylyl-molybdopterin + molybdate = Mo-molybdopterin + AMP + H(+)</text>
        <dbReference type="Rhea" id="RHEA:35047"/>
        <dbReference type="ChEBI" id="CHEBI:15378"/>
        <dbReference type="ChEBI" id="CHEBI:36264"/>
        <dbReference type="ChEBI" id="CHEBI:62727"/>
        <dbReference type="ChEBI" id="CHEBI:71302"/>
        <dbReference type="ChEBI" id="CHEBI:456215"/>
        <dbReference type="EC" id="2.10.1.1"/>
    </reaction>
</comment>
<evidence type="ECO:0000256" key="2">
    <source>
        <dbReference type="ARBA" id="ARBA00005046"/>
    </source>
</evidence>
<organism evidence="9 10">
    <name type="scientific">Mycobacterium marseillense</name>
    <dbReference type="NCBI Taxonomy" id="701042"/>
    <lineage>
        <taxon>Bacteria</taxon>
        <taxon>Bacillati</taxon>
        <taxon>Actinomycetota</taxon>
        <taxon>Actinomycetes</taxon>
        <taxon>Mycobacteriales</taxon>
        <taxon>Mycobacteriaceae</taxon>
        <taxon>Mycobacterium</taxon>
        <taxon>Mycobacterium avium complex (MAC)</taxon>
    </lineage>
</organism>
<dbReference type="NCBIfam" id="TIGR00177">
    <property type="entry name" value="molyb_syn"/>
    <property type="match status" value="1"/>
</dbReference>
<keyword evidence="4 7" id="KW-0500">Molybdenum</keyword>
<dbReference type="GO" id="GO:0061599">
    <property type="term" value="F:molybdopterin molybdotransferase activity"/>
    <property type="evidence" value="ECO:0007669"/>
    <property type="project" value="UniProtKB-UniRule"/>
</dbReference>
<protein>
    <recommendedName>
        <fullName evidence="7">Molybdopterin molybdenumtransferase</fullName>
        <ecNumber evidence="7">2.10.1.1</ecNumber>
    </recommendedName>
</protein>
<dbReference type="NCBIfam" id="NF045515">
    <property type="entry name" value="Glp_gephyrin"/>
    <property type="match status" value="1"/>
</dbReference>
<keyword evidence="7" id="KW-0808">Transferase</keyword>
<proteinExistence type="inferred from homology"/>
<gene>
    <name evidence="9" type="ORF">CKJ54_04835</name>
</gene>
<evidence type="ECO:0000313" key="10">
    <source>
        <dbReference type="Proteomes" id="UP000216246"/>
    </source>
</evidence>
<evidence type="ECO:0000259" key="8">
    <source>
        <dbReference type="SMART" id="SM00852"/>
    </source>
</evidence>
<dbReference type="Pfam" id="PF03453">
    <property type="entry name" value="MoeA_N"/>
    <property type="match status" value="1"/>
</dbReference>
<feature type="domain" description="MoaB/Mog" evidence="8">
    <location>
        <begin position="197"/>
        <end position="336"/>
    </location>
</feature>
<dbReference type="SMART" id="SM00852">
    <property type="entry name" value="MoCF_biosynth"/>
    <property type="match status" value="1"/>
</dbReference>
<dbReference type="PANTHER" id="PTHR10192">
    <property type="entry name" value="MOLYBDOPTERIN BIOSYNTHESIS PROTEIN"/>
    <property type="match status" value="1"/>
</dbReference>
<dbReference type="InterPro" id="IPR038987">
    <property type="entry name" value="MoeA-like"/>
</dbReference>
<dbReference type="Gene3D" id="3.90.105.10">
    <property type="entry name" value="Molybdopterin biosynthesis moea protein, domain 2"/>
    <property type="match status" value="1"/>
</dbReference>
<dbReference type="CDD" id="cd00887">
    <property type="entry name" value="MoeA"/>
    <property type="match status" value="1"/>
</dbReference>
<comment type="pathway">
    <text evidence="2 7">Cofactor biosynthesis; molybdopterin biosynthesis.</text>
</comment>
<dbReference type="AlphaFoldDB" id="A0AAC9VSP1"/>
<sequence length="429" mass="44880">MRSVEEQQARITAAAVAPRPIRVAIAEAQGLLCAEEVVTERPMPGFDQAAIDGYAVRSVDVLGVGEVGNDRLPEPIDDSPENDARDGLVLPVMGTVEAGSRTPSRLQPRQAVRVQTGAPLPTLADAVLPLRWTDGGTSRVRIYRGAPSGAYVRRAGDDVQPGDVAVRAGTVIGAAQVGLLAAVGRERVLVHPRPRVTIMALGGELVDISRTPGNGQVYDVNSYALAAAARDAGAEVNRIGIVGGGPKELRDIIEGQINRAEVIVVAGAVGGAAAEVVRSVLSELGELEVVRVAMHPGSVQGFGQLGREGVPTFLLPANPVSALVVFEVMVRPLIRLSLGKRQPMRRIVQARTLAPITSVAGRKGYLRGQLMRDQESGEYLVQALGGAPGASSHLLATLAEANCLVVVPSGAEQIRTGEIVDVAFLAQRG</sequence>
<dbReference type="SUPFAM" id="SSF63882">
    <property type="entry name" value="MoeA N-terminal region -like"/>
    <property type="match status" value="1"/>
</dbReference>
<evidence type="ECO:0000256" key="5">
    <source>
        <dbReference type="ARBA" id="ARBA00023150"/>
    </source>
</evidence>
<dbReference type="SUPFAM" id="SSF53218">
    <property type="entry name" value="Molybdenum cofactor biosynthesis proteins"/>
    <property type="match status" value="1"/>
</dbReference>
<evidence type="ECO:0000256" key="3">
    <source>
        <dbReference type="ARBA" id="ARBA00010763"/>
    </source>
</evidence>
<keyword evidence="7" id="KW-0479">Metal-binding</keyword>
<dbReference type="InterPro" id="IPR036688">
    <property type="entry name" value="MoeA_C_domain_IV_sf"/>
</dbReference>
<dbReference type="GO" id="GO:0006777">
    <property type="term" value="P:Mo-molybdopterin cofactor biosynthetic process"/>
    <property type="evidence" value="ECO:0007669"/>
    <property type="project" value="UniProtKB-UniRule"/>
</dbReference>
<dbReference type="Gene3D" id="2.40.340.10">
    <property type="entry name" value="MoeA, C-terminal, domain IV"/>
    <property type="match status" value="1"/>
</dbReference>
<evidence type="ECO:0000313" key="9">
    <source>
        <dbReference type="EMBL" id="ASW89300.1"/>
    </source>
</evidence>
<keyword evidence="7" id="KW-0460">Magnesium</keyword>
<dbReference type="InterPro" id="IPR005111">
    <property type="entry name" value="MoeA_C_domain_IV"/>
</dbReference>
<evidence type="ECO:0000256" key="6">
    <source>
        <dbReference type="ARBA" id="ARBA00047317"/>
    </source>
</evidence>
<comment type="function">
    <text evidence="1 7">Catalyzes the insertion of molybdate into adenylated molybdopterin with the concomitant release of AMP.</text>
</comment>
<dbReference type="InterPro" id="IPR005110">
    <property type="entry name" value="MoeA_linker/N"/>
</dbReference>
<name>A0AAC9VSP1_9MYCO</name>
<dbReference type="Proteomes" id="UP000216246">
    <property type="component" value="Chromosome"/>
</dbReference>
<dbReference type="SUPFAM" id="SSF63867">
    <property type="entry name" value="MoeA C-terminal domain-like"/>
    <property type="match status" value="1"/>
</dbReference>
<reference evidence="9 10" key="1">
    <citation type="submission" date="2017-08" db="EMBL/GenBank/DDBJ databases">
        <title>Phylogentic analysis of Mycobacterium avium complex whole genomes.</title>
        <authorList>
            <person name="Caverly L.J."/>
            <person name="Spilker T."/>
            <person name="LiPuma J."/>
        </authorList>
    </citation>
    <scope>NUCLEOTIDE SEQUENCE [LARGE SCALE GENOMIC DNA]</scope>
    <source>
        <strain evidence="9 10">FLAC0026</strain>
    </source>
</reference>
<dbReference type="EC" id="2.10.1.1" evidence="7"/>
<dbReference type="RefSeq" id="WP_067167777.1">
    <property type="nucleotide sequence ID" value="NZ_AP022584.1"/>
</dbReference>
<evidence type="ECO:0000256" key="1">
    <source>
        <dbReference type="ARBA" id="ARBA00002901"/>
    </source>
</evidence>
<dbReference type="GO" id="GO:0005829">
    <property type="term" value="C:cytosol"/>
    <property type="evidence" value="ECO:0007669"/>
    <property type="project" value="TreeGrafter"/>
</dbReference>
<dbReference type="GO" id="GO:0046872">
    <property type="term" value="F:metal ion binding"/>
    <property type="evidence" value="ECO:0007669"/>
    <property type="project" value="UniProtKB-UniRule"/>
</dbReference>
<dbReference type="InterPro" id="IPR036135">
    <property type="entry name" value="MoeA_linker/N_sf"/>
</dbReference>
<dbReference type="EMBL" id="CP023147">
    <property type="protein sequence ID" value="ASW89300.1"/>
    <property type="molecule type" value="Genomic_DNA"/>
</dbReference>
<comment type="similarity">
    <text evidence="3 7">Belongs to the MoeA family.</text>
</comment>
<evidence type="ECO:0000256" key="7">
    <source>
        <dbReference type="RuleBase" id="RU365090"/>
    </source>
</evidence>
<dbReference type="InterPro" id="IPR001453">
    <property type="entry name" value="MoaB/Mog_dom"/>
</dbReference>
<dbReference type="Gene3D" id="2.170.190.11">
    <property type="entry name" value="Molybdopterin biosynthesis moea protein, domain 3"/>
    <property type="match status" value="1"/>
</dbReference>
<dbReference type="Gene3D" id="3.40.980.10">
    <property type="entry name" value="MoaB/Mog-like domain"/>
    <property type="match status" value="1"/>
</dbReference>